<protein>
    <recommendedName>
        <fullName evidence="4">t-SNARE coiled-coil homology domain-containing protein</fullName>
    </recommendedName>
</protein>
<feature type="transmembrane region" description="Helical" evidence="1">
    <location>
        <begin position="440"/>
        <end position="461"/>
    </location>
</feature>
<dbReference type="SUPFAM" id="SSF58038">
    <property type="entry name" value="SNARE fusion complex"/>
    <property type="match status" value="1"/>
</dbReference>
<dbReference type="Proteomes" id="UP000266239">
    <property type="component" value="Unassembled WGS sequence"/>
</dbReference>
<comment type="caution">
    <text evidence="2">The sequence shown here is derived from an EMBL/GenBank/DDBJ whole genome shotgun (WGS) entry which is preliminary data.</text>
</comment>
<dbReference type="VEuPathDB" id="FungiDB:H257_07838"/>
<reference evidence="2 3" key="1">
    <citation type="submission" date="2018-08" db="EMBL/GenBank/DDBJ databases">
        <title>Aphanomyces genome sequencing and annotation.</title>
        <authorList>
            <person name="Minardi D."/>
            <person name="Oidtmann B."/>
            <person name="Van Der Giezen M."/>
            <person name="Studholme D.J."/>
        </authorList>
    </citation>
    <scope>NUCLEOTIDE SEQUENCE [LARGE SCALE GENOMIC DNA]</scope>
    <source>
        <strain evidence="2 3">Yx</strain>
    </source>
</reference>
<evidence type="ECO:0000313" key="3">
    <source>
        <dbReference type="Proteomes" id="UP000266239"/>
    </source>
</evidence>
<dbReference type="VEuPathDB" id="FungiDB:H257_07837"/>
<evidence type="ECO:0000256" key="1">
    <source>
        <dbReference type="SAM" id="Phobius"/>
    </source>
</evidence>
<keyword evidence="1" id="KW-0812">Transmembrane</keyword>
<evidence type="ECO:0008006" key="4">
    <source>
        <dbReference type="Google" id="ProtNLM"/>
    </source>
</evidence>
<accession>A0A396ZTS7</accession>
<dbReference type="AlphaFoldDB" id="A0A396ZTS7"/>
<evidence type="ECO:0000313" key="2">
    <source>
        <dbReference type="EMBL" id="RHX97995.1"/>
    </source>
</evidence>
<keyword evidence="1" id="KW-0472">Membrane</keyword>
<dbReference type="Gene3D" id="1.20.5.110">
    <property type="match status" value="1"/>
</dbReference>
<gene>
    <name evidence="2" type="ORF">DYB25_003229</name>
</gene>
<sequence>MLRALVHALLAQVLDELAHWYSGVRHRALFVLALHSFRSNTCDVSSKAWRFHIHQSILLFQSTFPHSKRLVSRMLRQPRPSWAEPAAFVGNLMCALGRVNMVTALECADTPDPVIVTLLRLSQYMMAVHQPSWSAAPPTSPATAVHMAKTITPSVLMLCDHHPSMSIRRQAASLLPFLDGNLTVSHYLGRWLAQVPPSHLLGVLHDVTRVLFRSPRDTVSMVILRELLKQFPHAFAQILPVVLAHLESSQDWLPTVLELVLEIWETEEVTATSSSMTYALPYIHDCLVDQTPPISMLLLSACLKISMEAAQTIVVFLSEAKQAPQLVPASCLADMARYVPHQNNKPASATTNLTGTRMSNYGSTHDPTAQRLLATSDKIELTKQTIAEADRTAKHVLVELEAQRGQFTDMKDMVNDTKVATTQANAYLKELRERHLRQKAFLWFIIVVLVVIDLFLFYYFFLRQ</sequence>
<proteinExistence type="predicted"/>
<keyword evidence="1" id="KW-1133">Transmembrane helix</keyword>
<name>A0A396ZTS7_APHAT</name>
<dbReference type="EMBL" id="QUTA01011990">
    <property type="protein sequence ID" value="RHX97995.1"/>
    <property type="molecule type" value="Genomic_DNA"/>
</dbReference>
<organism evidence="2 3">
    <name type="scientific">Aphanomyces astaci</name>
    <name type="common">Crayfish plague agent</name>
    <dbReference type="NCBI Taxonomy" id="112090"/>
    <lineage>
        <taxon>Eukaryota</taxon>
        <taxon>Sar</taxon>
        <taxon>Stramenopiles</taxon>
        <taxon>Oomycota</taxon>
        <taxon>Saprolegniomycetes</taxon>
        <taxon>Saprolegniales</taxon>
        <taxon>Verrucalvaceae</taxon>
        <taxon>Aphanomyces</taxon>
    </lineage>
</organism>